<accession>A0ABS6F2H7</accession>
<keyword evidence="5" id="KW-0175">Coiled coil</keyword>
<evidence type="ECO:0000313" key="8">
    <source>
        <dbReference type="EMBL" id="MBU5592458.1"/>
    </source>
</evidence>
<dbReference type="PROSITE" id="PS51935">
    <property type="entry name" value="NLPC_P60"/>
    <property type="match status" value="1"/>
</dbReference>
<dbReference type="Pfam" id="PF24568">
    <property type="entry name" value="CC_PcsB"/>
    <property type="match status" value="1"/>
</dbReference>
<evidence type="ECO:0000259" key="7">
    <source>
        <dbReference type="PROSITE" id="PS51935"/>
    </source>
</evidence>
<name>A0ABS6F2H7_9CLOT</name>
<keyword evidence="1" id="KW-0645">Protease</keyword>
<dbReference type="PANTHER" id="PTHR47053">
    <property type="entry name" value="MUREIN DD-ENDOPEPTIDASE MEPH-RELATED"/>
    <property type="match status" value="1"/>
</dbReference>
<evidence type="ECO:0000256" key="6">
    <source>
        <dbReference type="SAM" id="SignalP"/>
    </source>
</evidence>
<feature type="signal peptide" evidence="6">
    <location>
        <begin position="1"/>
        <end position="25"/>
    </location>
</feature>
<evidence type="ECO:0000256" key="2">
    <source>
        <dbReference type="ARBA" id="ARBA00022729"/>
    </source>
</evidence>
<evidence type="ECO:0000256" key="3">
    <source>
        <dbReference type="ARBA" id="ARBA00022801"/>
    </source>
</evidence>
<feature type="chain" id="PRO_5046307905" evidence="6">
    <location>
        <begin position="26"/>
        <end position="404"/>
    </location>
</feature>
<keyword evidence="4" id="KW-0788">Thiol protease</keyword>
<keyword evidence="3" id="KW-0378">Hydrolase</keyword>
<feature type="coiled-coil region" evidence="5">
    <location>
        <begin position="152"/>
        <end position="221"/>
    </location>
</feature>
<dbReference type="Proteomes" id="UP000736583">
    <property type="component" value="Unassembled WGS sequence"/>
</dbReference>
<dbReference type="InterPro" id="IPR057309">
    <property type="entry name" value="PcsB_CC"/>
</dbReference>
<feature type="coiled-coil region" evidence="5">
    <location>
        <begin position="29"/>
        <end position="105"/>
    </location>
</feature>
<evidence type="ECO:0000313" key="9">
    <source>
        <dbReference type="Proteomes" id="UP000736583"/>
    </source>
</evidence>
<dbReference type="RefSeq" id="WP_216457238.1">
    <property type="nucleotide sequence ID" value="NZ_JAHLQL010000004.1"/>
</dbReference>
<evidence type="ECO:0000256" key="5">
    <source>
        <dbReference type="SAM" id="Coils"/>
    </source>
</evidence>
<comment type="caution">
    <text evidence="8">The sequence shown here is derived from an EMBL/GenBank/DDBJ whole genome shotgun (WGS) entry which is preliminary data.</text>
</comment>
<proteinExistence type="predicted"/>
<feature type="domain" description="NlpC/P60" evidence="7">
    <location>
        <begin position="291"/>
        <end position="404"/>
    </location>
</feature>
<reference evidence="8 9" key="1">
    <citation type="submission" date="2021-06" db="EMBL/GenBank/DDBJ databases">
        <authorList>
            <person name="Sun Q."/>
            <person name="Li D."/>
        </authorList>
    </citation>
    <scope>NUCLEOTIDE SEQUENCE [LARGE SCALE GENOMIC DNA]</scope>
    <source>
        <strain evidence="8 9">MSJ-4</strain>
    </source>
</reference>
<evidence type="ECO:0000256" key="4">
    <source>
        <dbReference type="ARBA" id="ARBA00022807"/>
    </source>
</evidence>
<evidence type="ECO:0000256" key="1">
    <source>
        <dbReference type="ARBA" id="ARBA00022670"/>
    </source>
</evidence>
<dbReference type="InterPro" id="IPR051202">
    <property type="entry name" value="Peptidase_C40"/>
</dbReference>
<dbReference type="PANTHER" id="PTHR47053:SF1">
    <property type="entry name" value="MUREIN DD-ENDOPEPTIDASE MEPH-RELATED"/>
    <property type="match status" value="1"/>
</dbReference>
<dbReference type="EMBL" id="JAHLQL010000004">
    <property type="protein sequence ID" value="MBU5592458.1"/>
    <property type="molecule type" value="Genomic_DNA"/>
</dbReference>
<protein>
    <submittedName>
        <fullName evidence="8">C40 family peptidase</fullName>
    </submittedName>
</protein>
<sequence>MVNKKLIAAFVAVGIIMGSGVQAFADPMTDAQKAEMKQQQQDFMQAEDKLNELEVQLQNLDSEIGGISAKIDDNTANIALKERDIKKIQADIEKAKQELKEKQDLFDTRMKAIYKSGSPGYLELLIKAEGFSDLISKIKAVGKLMDFDKKIIDELDEKKAELDSKKKSLDEEVKALSDLKAENEKKLAEVNVKKAEQEKLVNKAKEESKKIKVDLADNERKLISFQKNIINNSGSSTDDIKGAIAALREMRKSIVVIDKEVVDLIEKGKDIVKKKETAATTPSRGGSSGAPASTNSIVNYASRFMGVPYLWGGTTPSGFDCSGFTSYVYAAFGYSIGRDTYAQIGSGRAVSYGELQPGDLVFTNGVNHVGIYVGGGQYIHAPRTGDRVKISPIYGFSSARRILK</sequence>
<keyword evidence="2 6" id="KW-0732">Signal</keyword>
<keyword evidence="9" id="KW-1185">Reference proteome</keyword>
<dbReference type="Pfam" id="PF00877">
    <property type="entry name" value="NLPC_P60"/>
    <property type="match status" value="1"/>
</dbReference>
<gene>
    <name evidence="8" type="ORF">KQI89_11895</name>
</gene>
<dbReference type="InterPro" id="IPR000064">
    <property type="entry name" value="NLP_P60_dom"/>
</dbReference>
<organism evidence="8 9">
    <name type="scientific">Clostridium simiarum</name>
    <dbReference type="NCBI Taxonomy" id="2841506"/>
    <lineage>
        <taxon>Bacteria</taxon>
        <taxon>Bacillati</taxon>
        <taxon>Bacillota</taxon>
        <taxon>Clostridia</taxon>
        <taxon>Eubacteriales</taxon>
        <taxon>Clostridiaceae</taxon>
        <taxon>Clostridium</taxon>
    </lineage>
</organism>